<evidence type="ECO:0000256" key="8">
    <source>
        <dbReference type="ARBA" id="ARBA00022842"/>
    </source>
</evidence>
<dbReference type="InterPro" id="IPR018522">
    <property type="entry name" value="TopoIIA_CS"/>
</dbReference>
<sequence>MVMPSNKYSAEQIQVLEGLEPVRKRPGMYIGSTDARGLHHLVKEVVDNSVDEALAGYAKNVWVILHEENYVTVADDGRGIPVEIHPKVGVSALEVIMTTLHAGGKFGEGGYKVSTGLHGVGVSAVNALSDYLRAEVRRGGKEHFQEYSQGKAKSKVAPSTKNPTLPFKTSFVWQVKNGTKITFLADKTIFSTIIPEFEKLEKQLKQVAYLVAGIFFHFYDERTGKERHFYFQSGLATLIKHLNRNKALIHPEPILIHRVIDGVDVEVAIQYNDSFVENVESFANVVPTTEGGSHLTGFRIALTRAINDYARKSEALKEKDDNLTGEDVKEGLTAVVSIKMDSDRVQFESQTKEKLGNAEVQPIVSQVVKDGLDMFFEENPQDGRAILEKVMLAARARAAARAAKDAVIRKGALEGMTLPGKLADCQNRDASQSEIYIVEGDSAGGCFSGDTKIALADGRNITFKELVEEDKQGKKNYCYTITTDGTIGLAPIQNPRITRKNTEVIKVTLDNGEEIICTPDHLFMLRDGTYKQASDLTTTDSLMPLKKQISRLGKRITIKGYELIFDPKMHRWIFTHLLADKYNLKCGIYIESNGHRHHKDFNKLNNNPDNIVKLSKEEHLYYHRQHLQMTLHRPDVKEKTRKLHQTSEYKEKIRKIMTQPQMKGMLSKRAKKQWENEDYKQFMTTKFLEFYKKNASYRESSKKILDKAQRGYWSKEENKLKQANRVKEFFVFHPERKKQLRDIAKTQWNDSKLLDWRKNKTKEQWTQEFRLKRKNAYNKTYLQKALKTLKVIQENEGKISFDQYNQIRKQTNDKSLIKLETVVQRFFNGDYKELEQAVYNFNHKIKKIVNLTEKIDVYDLEVEETHNFALTSGVFVHNSAKQGRDRKFQAILPLRGKILNTERARLDKILEFEEIKALVIALGTGIGDTVDYGRTRYHRIIIMTDADVDGEHIRTLLLTFFFRYLPELITKGYLYIAQPPLYKLQKGKEIHYAYSDEEKNQILKTIKQDNVITSRYKGLGEMNPDQLWETTMNPENRVLKQVTIEDTAGADEVFTMLMGDEVPPRKRFIQTHAKLATLDI</sequence>
<dbReference type="InterPro" id="IPR000565">
    <property type="entry name" value="Topo_IIA_B"/>
</dbReference>
<dbReference type="InterPro" id="IPR013760">
    <property type="entry name" value="Topo_IIA-like_dom_sf"/>
</dbReference>
<dbReference type="Gene3D" id="3.40.50.670">
    <property type="match status" value="2"/>
</dbReference>
<dbReference type="GO" id="GO:0046872">
    <property type="term" value="F:metal ion binding"/>
    <property type="evidence" value="ECO:0007669"/>
    <property type="project" value="UniProtKB-KW"/>
</dbReference>
<dbReference type="Pfam" id="PF01751">
    <property type="entry name" value="Toprim"/>
    <property type="match status" value="1"/>
</dbReference>
<dbReference type="Proteomes" id="UP000178859">
    <property type="component" value="Unassembled WGS sequence"/>
</dbReference>
<keyword evidence="5" id="KW-0479">Metal-binding</keyword>
<dbReference type="InterPro" id="IPR003594">
    <property type="entry name" value="HATPase_dom"/>
</dbReference>
<dbReference type="GO" id="GO:0005524">
    <property type="term" value="F:ATP binding"/>
    <property type="evidence" value="ECO:0007669"/>
    <property type="project" value="UniProtKB-KW"/>
</dbReference>
<dbReference type="SUPFAM" id="SSF55874">
    <property type="entry name" value="ATPase domain of HSP90 chaperone/DNA topoisomerase II/histidine kinase"/>
    <property type="match status" value="1"/>
</dbReference>
<dbReference type="InterPro" id="IPR030934">
    <property type="entry name" value="Intein_C"/>
</dbReference>
<dbReference type="AlphaFoldDB" id="A0A1F5MHU2"/>
<name>A0A1F5MHU2_9BACT</name>
<evidence type="ECO:0000256" key="3">
    <source>
        <dbReference type="ARBA" id="ARBA00010708"/>
    </source>
</evidence>
<dbReference type="SMART" id="SM00387">
    <property type="entry name" value="HATPase_c"/>
    <property type="match status" value="1"/>
</dbReference>
<dbReference type="InterPro" id="IPR002288">
    <property type="entry name" value="DNA_gyrase_B_C"/>
</dbReference>
<keyword evidence="6" id="KW-0547">Nucleotide-binding</keyword>
<dbReference type="EC" id="5.6.2.2" evidence="4"/>
<dbReference type="InterPro" id="IPR036890">
    <property type="entry name" value="HATPase_C_sf"/>
</dbReference>
<proteinExistence type="inferred from homology"/>
<dbReference type="GO" id="GO:0006265">
    <property type="term" value="P:DNA topological change"/>
    <property type="evidence" value="ECO:0007669"/>
    <property type="project" value="InterPro"/>
</dbReference>
<evidence type="ECO:0000256" key="6">
    <source>
        <dbReference type="ARBA" id="ARBA00022741"/>
    </source>
</evidence>
<keyword evidence="11" id="KW-0413">Isomerase</keyword>
<evidence type="ECO:0000256" key="1">
    <source>
        <dbReference type="ARBA" id="ARBA00000185"/>
    </source>
</evidence>
<feature type="domain" description="Toprim" evidence="12">
    <location>
        <begin position="866"/>
        <end position="980"/>
    </location>
</feature>
<dbReference type="InterPro" id="IPR036844">
    <property type="entry name" value="Hint_dom_sf"/>
</dbReference>
<dbReference type="InterPro" id="IPR001241">
    <property type="entry name" value="Topo_IIA"/>
</dbReference>
<dbReference type="FunFam" id="3.30.565.10:FF:000002">
    <property type="entry name" value="DNA gyrase subunit B"/>
    <property type="match status" value="1"/>
</dbReference>
<evidence type="ECO:0000256" key="10">
    <source>
        <dbReference type="ARBA" id="ARBA00023125"/>
    </source>
</evidence>
<dbReference type="SMART" id="SM00306">
    <property type="entry name" value="HintN"/>
    <property type="match status" value="1"/>
</dbReference>
<dbReference type="InterPro" id="IPR020568">
    <property type="entry name" value="Ribosomal_Su5_D2-typ_SF"/>
</dbReference>
<organism evidence="13 14">
    <name type="scientific">Candidatus Daviesbacteria bacterium RIFCSPLOWO2_02_FULL_36_7</name>
    <dbReference type="NCBI Taxonomy" id="1797792"/>
    <lineage>
        <taxon>Bacteria</taxon>
        <taxon>Candidatus Daviesiibacteriota</taxon>
    </lineage>
</organism>
<evidence type="ECO:0000256" key="5">
    <source>
        <dbReference type="ARBA" id="ARBA00022723"/>
    </source>
</evidence>
<dbReference type="CDD" id="cd00822">
    <property type="entry name" value="TopoII_Trans_DNA_gyrase"/>
    <property type="match status" value="1"/>
</dbReference>
<comment type="caution">
    <text evidence="13">The sequence shown here is derived from an EMBL/GenBank/DDBJ whole genome shotgun (WGS) entry which is preliminary data.</text>
</comment>
<dbReference type="InterPro" id="IPR003587">
    <property type="entry name" value="Hint_dom_N"/>
</dbReference>
<comment type="similarity">
    <text evidence="3">Belongs to the type II topoisomerase GyrB family.</text>
</comment>
<evidence type="ECO:0000313" key="14">
    <source>
        <dbReference type="Proteomes" id="UP000178859"/>
    </source>
</evidence>
<dbReference type="PRINTS" id="PR01159">
    <property type="entry name" value="DNAGYRASEB"/>
</dbReference>
<evidence type="ECO:0000256" key="11">
    <source>
        <dbReference type="ARBA" id="ARBA00023235"/>
    </source>
</evidence>
<dbReference type="InterPro" id="IPR013506">
    <property type="entry name" value="Topo_IIA_bsu_dom2"/>
</dbReference>
<dbReference type="Pfam" id="PF00204">
    <property type="entry name" value="DNA_gyraseB"/>
    <property type="match status" value="1"/>
</dbReference>
<dbReference type="CDD" id="cd00081">
    <property type="entry name" value="Hint"/>
    <property type="match status" value="2"/>
</dbReference>
<dbReference type="InterPro" id="IPR006141">
    <property type="entry name" value="Intein_N"/>
</dbReference>
<dbReference type="GO" id="GO:0003677">
    <property type="term" value="F:DNA binding"/>
    <property type="evidence" value="ECO:0007669"/>
    <property type="project" value="UniProtKB-KW"/>
</dbReference>
<keyword evidence="8" id="KW-0460">Magnesium</keyword>
<dbReference type="PANTHER" id="PTHR45866">
    <property type="entry name" value="DNA GYRASE/TOPOISOMERASE SUBUNIT B"/>
    <property type="match status" value="1"/>
</dbReference>
<dbReference type="Gene3D" id="3.30.230.10">
    <property type="match status" value="1"/>
</dbReference>
<dbReference type="PANTHER" id="PTHR45866:SF1">
    <property type="entry name" value="DNA GYRASE SUBUNIT B, MITOCHONDRIAL"/>
    <property type="match status" value="1"/>
</dbReference>
<keyword evidence="9" id="KW-0799">Topoisomerase</keyword>
<dbReference type="FunFam" id="3.30.230.10:FF:000005">
    <property type="entry name" value="DNA gyrase subunit B"/>
    <property type="match status" value="1"/>
</dbReference>
<evidence type="ECO:0000259" key="12">
    <source>
        <dbReference type="PROSITE" id="PS50880"/>
    </source>
</evidence>
<evidence type="ECO:0000256" key="7">
    <source>
        <dbReference type="ARBA" id="ARBA00022840"/>
    </source>
</evidence>
<dbReference type="Pfam" id="PF14890">
    <property type="entry name" value="Intein_splicing"/>
    <property type="match status" value="1"/>
</dbReference>
<dbReference type="CDD" id="cd16928">
    <property type="entry name" value="HATPase_GyrB-like"/>
    <property type="match status" value="1"/>
</dbReference>
<dbReference type="GO" id="GO:0003918">
    <property type="term" value="F:DNA topoisomerase type II (double strand cut, ATP-hydrolyzing) activity"/>
    <property type="evidence" value="ECO:0007669"/>
    <property type="project" value="UniProtKB-EC"/>
</dbReference>
<dbReference type="SMART" id="SM00305">
    <property type="entry name" value="HintC"/>
    <property type="match status" value="1"/>
</dbReference>
<dbReference type="SUPFAM" id="SSF51294">
    <property type="entry name" value="Hedgehog/intein (Hint) domain"/>
    <property type="match status" value="1"/>
</dbReference>
<dbReference type="InterPro" id="IPR006171">
    <property type="entry name" value="TOPRIM_dom"/>
</dbReference>
<dbReference type="SMART" id="SM00433">
    <property type="entry name" value="TOP2c"/>
    <property type="match status" value="1"/>
</dbReference>
<dbReference type="PRINTS" id="PR00418">
    <property type="entry name" value="TPI2FAMILY"/>
</dbReference>
<keyword evidence="10" id="KW-0238">DNA-binding</keyword>
<dbReference type="InterPro" id="IPR013759">
    <property type="entry name" value="Topo_IIA_B_C"/>
</dbReference>
<dbReference type="SUPFAM" id="SSF54211">
    <property type="entry name" value="Ribosomal protein S5 domain 2-like"/>
    <property type="match status" value="1"/>
</dbReference>
<dbReference type="NCBIfam" id="TIGR01445">
    <property type="entry name" value="intein_Nterm"/>
    <property type="match status" value="1"/>
</dbReference>
<comment type="catalytic activity">
    <reaction evidence="1">
        <text>ATP-dependent breakage, passage and rejoining of double-stranded DNA.</text>
        <dbReference type="EC" id="5.6.2.2"/>
    </reaction>
</comment>
<reference evidence="13 14" key="1">
    <citation type="journal article" date="2016" name="Nat. Commun.">
        <title>Thousands of microbial genomes shed light on interconnected biogeochemical processes in an aquifer system.</title>
        <authorList>
            <person name="Anantharaman K."/>
            <person name="Brown C.T."/>
            <person name="Hug L.A."/>
            <person name="Sharon I."/>
            <person name="Castelle C.J."/>
            <person name="Probst A.J."/>
            <person name="Thomas B.C."/>
            <person name="Singh A."/>
            <person name="Wilkins M.J."/>
            <person name="Karaoz U."/>
            <person name="Brodie E.L."/>
            <person name="Williams K.H."/>
            <person name="Hubbard S.S."/>
            <person name="Banfield J.F."/>
        </authorList>
    </citation>
    <scope>NUCLEOTIDE SEQUENCE [LARGE SCALE GENOMIC DNA]</scope>
</reference>
<dbReference type="GO" id="GO:0016539">
    <property type="term" value="P:intein-mediated protein splicing"/>
    <property type="evidence" value="ECO:0007669"/>
    <property type="project" value="InterPro"/>
</dbReference>
<dbReference type="InterPro" id="IPR003586">
    <property type="entry name" value="Hint_dom_C"/>
</dbReference>
<dbReference type="Pfam" id="PF02518">
    <property type="entry name" value="HATPase_c"/>
    <property type="match status" value="1"/>
</dbReference>
<dbReference type="PROSITE" id="PS50818">
    <property type="entry name" value="INTEIN_C_TER"/>
    <property type="match status" value="1"/>
</dbReference>
<keyword evidence="7" id="KW-0067">ATP-binding</keyword>
<accession>A0A1F5MHU2</accession>
<evidence type="ECO:0000313" key="13">
    <source>
        <dbReference type="EMBL" id="OGE64946.1"/>
    </source>
</evidence>
<dbReference type="Gene3D" id="3.30.565.10">
    <property type="entry name" value="Histidine kinase-like ATPase, C-terminal domain"/>
    <property type="match status" value="1"/>
</dbReference>
<dbReference type="PROSITE" id="PS50817">
    <property type="entry name" value="INTEIN_N_TER"/>
    <property type="match status" value="1"/>
</dbReference>
<evidence type="ECO:0000256" key="9">
    <source>
        <dbReference type="ARBA" id="ARBA00023029"/>
    </source>
</evidence>
<dbReference type="NCBIfam" id="TIGR01443">
    <property type="entry name" value="intein_Cterm"/>
    <property type="match status" value="1"/>
</dbReference>
<dbReference type="EMBL" id="MFDT01000016">
    <property type="protein sequence ID" value="OGE64946.1"/>
    <property type="molecule type" value="Genomic_DNA"/>
</dbReference>
<dbReference type="InterPro" id="IPR014721">
    <property type="entry name" value="Ribsml_uS5_D2-typ_fold_subgr"/>
</dbReference>
<gene>
    <name evidence="13" type="ORF">A3I48_02195</name>
</gene>
<dbReference type="PROSITE" id="PS50880">
    <property type="entry name" value="TOPRIM"/>
    <property type="match status" value="1"/>
</dbReference>
<evidence type="ECO:0000256" key="2">
    <source>
        <dbReference type="ARBA" id="ARBA00001946"/>
    </source>
</evidence>
<evidence type="ECO:0000256" key="4">
    <source>
        <dbReference type="ARBA" id="ARBA00012895"/>
    </source>
</evidence>
<dbReference type="PROSITE" id="PS00177">
    <property type="entry name" value="TOPOISOMERASE_II"/>
    <property type="match status" value="1"/>
</dbReference>
<protein>
    <recommendedName>
        <fullName evidence="4">DNA topoisomerase (ATP-hydrolyzing)</fullName>
        <ecNumber evidence="4">5.6.2.2</ecNumber>
    </recommendedName>
</protein>
<dbReference type="SUPFAM" id="SSF56719">
    <property type="entry name" value="Type II DNA topoisomerase"/>
    <property type="match status" value="2"/>
</dbReference>
<dbReference type="Pfam" id="PF00986">
    <property type="entry name" value="DNA_gyraseB_C"/>
    <property type="match status" value="1"/>
</dbReference>
<dbReference type="Gene3D" id="2.170.16.10">
    <property type="entry name" value="Hedgehog/Intein (Hint) domain"/>
    <property type="match status" value="1"/>
</dbReference>
<comment type="cofactor">
    <cofactor evidence="2">
        <name>Mg(2+)</name>
        <dbReference type="ChEBI" id="CHEBI:18420"/>
    </cofactor>
</comment>